<organism evidence="6 7">
    <name type="scientific">Burkholderia plantarii</name>
    <dbReference type="NCBI Taxonomy" id="41899"/>
    <lineage>
        <taxon>Bacteria</taxon>
        <taxon>Pseudomonadati</taxon>
        <taxon>Pseudomonadota</taxon>
        <taxon>Betaproteobacteria</taxon>
        <taxon>Burkholderiales</taxon>
        <taxon>Burkholderiaceae</taxon>
        <taxon>Burkholderia</taxon>
    </lineage>
</organism>
<reference evidence="7" key="1">
    <citation type="submission" date="2011-03" db="EMBL/GenBank/DDBJ databases">
        <authorList>
            <person name="Voget S."/>
            <person name="Streit W.R."/>
            <person name="Jaeger K.E."/>
            <person name="Daniel R."/>
        </authorList>
    </citation>
    <scope>NUCLEOTIDE SEQUENCE [LARGE SCALE GENOMIC DNA]</scope>
    <source>
        <strain evidence="7">PG1</strain>
    </source>
</reference>
<dbReference type="InterPro" id="IPR050176">
    <property type="entry name" value="LTTR"/>
</dbReference>
<dbReference type="PANTHER" id="PTHR30579">
    <property type="entry name" value="TRANSCRIPTIONAL REGULATOR"/>
    <property type="match status" value="1"/>
</dbReference>
<evidence type="ECO:0000313" key="6">
    <source>
        <dbReference type="EMBL" id="AJK49212.1"/>
    </source>
</evidence>
<dbReference type="GO" id="GO:0003700">
    <property type="term" value="F:DNA-binding transcription factor activity"/>
    <property type="evidence" value="ECO:0007669"/>
    <property type="project" value="InterPro"/>
</dbReference>
<dbReference type="Gene3D" id="3.40.190.10">
    <property type="entry name" value="Periplasmic binding protein-like II"/>
    <property type="match status" value="2"/>
</dbReference>
<dbReference type="AlphaFoldDB" id="A0A0B6RV26"/>
<dbReference type="HOGENOM" id="CLU_039613_1_2_4"/>
<dbReference type="EMBL" id="CP002581">
    <property type="protein sequence ID" value="AJK49212.1"/>
    <property type="molecule type" value="Genomic_DNA"/>
</dbReference>
<dbReference type="PANTHER" id="PTHR30579:SF7">
    <property type="entry name" value="HTH-TYPE TRANSCRIPTIONAL REGULATOR LRHA-RELATED"/>
    <property type="match status" value="1"/>
</dbReference>
<reference evidence="6 7" key="2">
    <citation type="journal article" date="2016" name="Appl. Microbiol. Biotechnol.">
        <title>Mutations improving production and secretion of extracellular lipase by Burkholderia glumae PG1.</title>
        <authorList>
            <person name="Knapp A."/>
            <person name="Voget S."/>
            <person name="Gao R."/>
            <person name="Zaburannyi N."/>
            <person name="Krysciak D."/>
            <person name="Breuer M."/>
            <person name="Hauer B."/>
            <person name="Streit W.R."/>
            <person name="Muller R."/>
            <person name="Daniel R."/>
            <person name="Jaeger K.E."/>
        </authorList>
    </citation>
    <scope>NUCLEOTIDE SEQUENCE [LARGE SCALE GENOMIC DNA]</scope>
    <source>
        <strain evidence="6 7">PG1</strain>
    </source>
</reference>
<dbReference type="PROSITE" id="PS50931">
    <property type="entry name" value="HTH_LYSR"/>
    <property type="match status" value="1"/>
</dbReference>
<keyword evidence="4" id="KW-0804">Transcription</keyword>
<dbReference type="InterPro" id="IPR036388">
    <property type="entry name" value="WH-like_DNA-bd_sf"/>
</dbReference>
<keyword evidence="3" id="KW-0238">DNA-binding</keyword>
<comment type="similarity">
    <text evidence="1">Belongs to the LysR transcriptional regulatory family.</text>
</comment>
<sequence>MSTILDIEILRTFHAVARLGRFRLAAEFVNRSPAAVSIHIQRLEAIVGGRLLERDNQTVTLTALGKRLLASSSDVLAAHDRVVDEIHGKTLAGRVVLGIPDEYAAHVIRDILPGFSAQWPNLILEMRTAPSLKLRDQIARGKLDLALVVQPAHDSRPADFLTMTTPVWVAGASFVHDEAAPLPLALYGEPCPYRMAMMDVLESIGRKWRVILDSASTQAIRACVEAGLAVTLVDRARVGAGMRVLDTLPGVADHEVVLMRGARGKASEATEVLATALRQQFRL</sequence>
<dbReference type="InterPro" id="IPR036390">
    <property type="entry name" value="WH_DNA-bd_sf"/>
</dbReference>
<keyword evidence="2" id="KW-0805">Transcription regulation</keyword>
<evidence type="ECO:0000256" key="3">
    <source>
        <dbReference type="ARBA" id="ARBA00023125"/>
    </source>
</evidence>
<dbReference type="RefSeq" id="WP_042627717.1">
    <property type="nucleotide sequence ID" value="NZ_CP002581.1"/>
</dbReference>
<dbReference type="InterPro" id="IPR000847">
    <property type="entry name" value="LysR_HTH_N"/>
</dbReference>
<protein>
    <submittedName>
        <fullName evidence="6">Transcriptional regulator, LysR family</fullName>
    </submittedName>
</protein>
<proteinExistence type="inferred from homology"/>
<evidence type="ECO:0000256" key="4">
    <source>
        <dbReference type="ARBA" id="ARBA00023163"/>
    </source>
</evidence>
<evidence type="ECO:0000256" key="2">
    <source>
        <dbReference type="ARBA" id="ARBA00023015"/>
    </source>
</evidence>
<dbReference type="GO" id="GO:0003677">
    <property type="term" value="F:DNA binding"/>
    <property type="evidence" value="ECO:0007669"/>
    <property type="project" value="UniProtKB-KW"/>
</dbReference>
<feature type="domain" description="HTH lysR-type" evidence="5">
    <location>
        <begin position="5"/>
        <end position="62"/>
    </location>
</feature>
<keyword evidence="7" id="KW-1185">Reference proteome</keyword>
<evidence type="ECO:0000259" key="5">
    <source>
        <dbReference type="PROSITE" id="PS50931"/>
    </source>
</evidence>
<evidence type="ECO:0000313" key="7">
    <source>
        <dbReference type="Proteomes" id="UP000031838"/>
    </source>
</evidence>
<dbReference type="InterPro" id="IPR005119">
    <property type="entry name" value="LysR_subst-bd"/>
</dbReference>
<dbReference type="SUPFAM" id="SSF53850">
    <property type="entry name" value="Periplasmic binding protein-like II"/>
    <property type="match status" value="1"/>
</dbReference>
<dbReference type="Pfam" id="PF03466">
    <property type="entry name" value="LysR_substrate"/>
    <property type="match status" value="1"/>
</dbReference>
<evidence type="ECO:0000256" key="1">
    <source>
        <dbReference type="ARBA" id="ARBA00009437"/>
    </source>
</evidence>
<dbReference type="KEGG" id="bgp:BGL_2c11340"/>
<dbReference type="Pfam" id="PF00126">
    <property type="entry name" value="HTH_1"/>
    <property type="match status" value="1"/>
</dbReference>
<gene>
    <name evidence="6" type="ORF">BGL_2c11340</name>
</gene>
<dbReference type="Gene3D" id="1.10.10.10">
    <property type="entry name" value="Winged helix-like DNA-binding domain superfamily/Winged helix DNA-binding domain"/>
    <property type="match status" value="1"/>
</dbReference>
<name>A0A0B6RV26_BURPL</name>
<dbReference type="Proteomes" id="UP000031838">
    <property type="component" value="Chromosome 2"/>
</dbReference>
<accession>A0A0B6RV26</accession>
<dbReference type="SUPFAM" id="SSF46785">
    <property type="entry name" value="Winged helix' DNA-binding domain"/>
    <property type="match status" value="1"/>
</dbReference>